<dbReference type="EMBL" id="BAAAHU010000020">
    <property type="protein sequence ID" value="GAA1009350.1"/>
    <property type="molecule type" value="Genomic_DNA"/>
</dbReference>
<dbReference type="Proteomes" id="UP001501072">
    <property type="component" value="Unassembled WGS sequence"/>
</dbReference>
<organism evidence="1 2">
    <name type="scientific">Streptomyces thermogriseus</name>
    <dbReference type="NCBI Taxonomy" id="75292"/>
    <lineage>
        <taxon>Bacteria</taxon>
        <taxon>Bacillati</taxon>
        <taxon>Actinomycetota</taxon>
        <taxon>Actinomycetes</taxon>
        <taxon>Kitasatosporales</taxon>
        <taxon>Streptomycetaceae</taxon>
        <taxon>Streptomyces</taxon>
    </lineage>
</organism>
<gene>
    <name evidence="1" type="ORF">GCM10009564_24380</name>
</gene>
<sequence length="87" mass="8981">MAGITTLTGGVIARWEEIGRNAVAVGSRVSCGSCAEEGGRGTEPMSRVPLVRRTARTGRPGCLSGSKGGFVTRGAPQRLLGARRVGR</sequence>
<keyword evidence="2" id="KW-1185">Reference proteome</keyword>
<comment type="caution">
    <text evidence="1">The sequence shown here is derived from an EMBL/GenBank/DDBJ whole genome shotgun (WGS) entry which is preliminary data.</text>
</comment>
<evidence type="ECO:0000313" key="1">
    <source>
        <dbReference type="EMBL" id="GAA1009350.1"/>
    </source>
</evidence>
<name>A0ABN1SYD0_9ACTN</name>
<proteinExistence type="predicted"/>
<accession>A0ABN1SYD0</accession>
<reference evidence="1 2" key="1">
    <citation type="journal article" date="2019" name="Int. J. Syst. Evol. Microbiol.">
        <title>The Global Catalogue of Microorganisms (GCM) 10K type strain sequencing project: providing services to taxonomists for standard genome sequencing and annotation.</title>
        <authorList>
            <consortium name="The Broad Institute Genomics Platform"/>
            <consortium name="The Broad Institute Genome Sequencing Center for Infectious Disease"/>
            <person name="Wu L."/>
            <person name="Ma J."/>
        </authorList>
    </citation>
    <scope>NUCLEOTIDE SEQUENCE [LARGE SCALE GENOMIC DNA]</scope>
    <source>
        <strain evidence="1 2">JCM 11269</strain>
    </source>
</reference>
<evidence type="ECO:0000313" key="2">
    <source>
        <dbReference type="Proteomes" id="UP001501072"/>
    </source>
</evidence>
<protein>
    <submittedName>
        <fullName evidence="1">Uncharacterized protein</fullName>
    </submittedName>
</protein>